<evidence type="ECO:0000256" key="14">
    <source>
        <dbReference type="ARBA" id="ARBA00023242"/>
    </source>
</evidence>
<gene>
    <name evidence="18" type="ORF">SCP_0905430</name>
</gene>
<comment type="caution">
    <text evidence="18">The sequence shown here is derived from an EMBL/GenBank/DDBJ whole genome shotgun (WGS) entry which is preliminary data.</text>
</comment>
<sequence length="414" mass="44553">MPAPSKQPISGLKSIKRDFSSAPLPSASQNSSLSASDASAIPWTPSPPQQQLPGMAQRLKDIQDALSGHAVASEKTLSGTSSASSSQAFRGGPPGSLKRSAPSQDPPAKRRQLPPNWSENTESTTSRTFGSSRVANAPLVVSAASSGAVAKPAPVFLSQEQQHILKLVQDGQSVFYTGSAGTGKSVLLREIIKTMKKKHPRAIDAVAVTASTGIAACNIGGITIHSFAGIGLGRESAEQLATKIRKNKKATGRWLRTQVLIIDEVSMVEGELFDKLARIGSIIRKRVEPFGGIQVIVTGDFFQLPPVTKSTGVKFAFEAELWGQTIKKTFNLTRVFRQKDPEFVSMLNEMRLGCLSDESIKKFKRLEREIIYEDGLGATELYVFRASVLSHSANCPARIVLLASPAAKRWTSRT</sequence>
<keyword evidence="9" id="KW-0238">DNA-binding</keyword>
<evidence type="ECO:0000256" key="1">
    <source>
        <dbReference type="ARBA" id="ARBA00001946"/>
    </source>
</evidence>
<evidence type="ECO:0000313" key="19">
    <source>
        <dbReference type="Proteomes" id="UP000287166"/>
    </source>
</evidence>
<dbReference type="GO" id="GO:0005524">
    <property type="term" value="F:ATP binding"/>
    <property type="evidence" value="ECO:0007669"/>
    <property type="project" value="UniProtKB-KW"/>
</dbReference>
<evidence type="ECO:0000259" key="17">
    <source>
        <dbReference type="SMART" id="SM00382"/>
    </source>
</evidence>
<dbReference type="EMBL" id="BFAD01000009">
    <property type="protein sequence ID" value="GBE86663.1"/>
    <property type="molecule type" value="Genomic_DNA"/>
</dbReference>
<comment type="similarity">
    <text evidence="15">Belongs to the helicase family.</text>
</comment>
<feature type="domain" description="AAA+ ATPase" evidence="17">
    <location>
        <begin position="170"/>
        <end position="327"/>
    </location>
</feature>
<dbReference type="InterPro" id="IPR051055">
    <property type="entry name" value="PIF1_helicase"/>
</dbReference>
<evidence type="ECO:0000256" key="8">
    <source>
        <dbReference type="ARBA" id="ARBA00022840"/>
    </source>
</evidence>
<evidence type="ECO:0000256" key="13">
    <source>
        <dbReference type="ARBA" id="ARBA00023235"/>
    </source>
</evidence>
<keyword evidence="12 15" id="KW-0234">DNA repair</keyword>
<dbReference type="FunFam" id="3.40.50.300:FF:001226">
    <property type="entry name" value="ATP-dependent DNA helicase PIF1"/>
    <property type="match status" value="1"/>
</dbReference>
<dbReference type="PANTHER" id="PTHR47642:SF5">
    <property type="entry name" value="ATP-DEPENDENT DNA HELICASE"/>
    <property type="match status" value="1"/>
</dbReference>
<dbReference type="InParanoid" id="A0A401GWV5"/>
<dbReference type="PANTHER" id="PTHR47642">
    <property type="entry name" value="ATP-DEPENDENT DNA HELICASE"/>
    <property type="match status" value="1"/>
</dbReference>
<keyword evidence="14" id="KW-0539">Nucleus</keyword>
<dbReference type="GO" id="GO:0000723">
    <property type="term" value="P:telomere maintenance"/>
    <property type="evidence" value="ECO:0007669"/>
    <property type="project" value="InterPro"/>
</dbReference>
<dbReference type="GO" id="GO:0005730">
    <property type="term" value="C:nucleolus"/>
    <property type="evidence" value="ECO:0007669"/>
    <property type="project" value="UniProtKB-SubCell"/>
</dbReference>
<evidence type="ECO:0000256" key="4">
    <source>
        <dbReference type="ARBA" id="ARBA00022741"/>
    </source>
</evidence>
<feature type="region of interest" description="Disordered" evidence="16">
    <location>
        <begin position="1"/>
        <end position="130"/>
    </location>
</feature>
<organism evidence="18 19">
    <name type="scientific">Sparassis crispa</name>
    <dbReference type="NCBI Taxonomy" id="139825"/>
    <lineage>
        <taxon>Eukaryota</taxon>
        <taxon>Fungi</taxon>
        <taxon>Dikarya</taxon>
        <taxon>Basidiomycota</taxon>
        <taxon>Agaricomycotina</taxon>
        <taxon>Agaricomycetes</taxon>
        <taxon>Polyporales</taxon>
        <taxon>Sparassidaceae</taxon>
        <taxon>Sparassis</taxon>
    </lineage>
</organism>
<dbReference type="GeneID" id="38783580"/>
<keyword evidence="7 15" id="KW-0347">Helicase</keyword>
<keyword evidence="10" id="KW-0496">Mitochondrion</keyword>
<evidence type="ECO:0000256" key="6">
    <source>
        <dbReference type="ARBA" id="ARBA00022801"/>
    </source>
</evidence>
<dbReference type="InterPro" id="IPR003593">
    <property type="entry name" value="AAA+_ATPase"/>
</dbReference>
<keyword evidence="4 15" id="KW-0547">Nucleotide-binding</keyword>
<protein>
    <recommendedName>
        <fullName evidence="15">ATP-dependent DNA helicase</fullName>
        <ecNumber evidence="15">5.6.2.3</ecNumber>
    </recommendedName>
</protein>
<feature type="compositionally biased region" description="Polar residues" evidence="16">
    <location>
        <begin position="115"/>
        <end position="130"/>
    </location>
</feature>
<comment type="subcellular location">
    <subcellularLocation>
        <location evidence="2">Mitochondrion</location>
    </subcellularLocation>
    <subcellularLocation>
        <location evidence="3">Nucleus</location>
        <location evidence="3">Nucleolus</location>
    </subcellularLocation>
</comment>
<dbReference type="InterPro" id="IPR010285">
    <property type="entry name" value="DNA_helicase_pif1-like_DEAD"/>
</dbReference>
<comment type="cofactor">
    <cofactor evidence="1 15">
        <name>Mg(2+)</name>
        <dbReference type="ChEBI" id="CHEBI:18420"/>
    </cofactor>
</comment>
<dbReference type="GO" id="GO:0016887">
    <property type="term" value="F:ATP hydrolysis activity"/>
    <property type="evidence" value="ECO:0007669"/>
    <property type="project" value="RHEA"/>
</dbReference>
<keyword evidence="6 15" id="KW-0378">Hydrolase</keyword>
<dbReference type="AlphaFoldDB" id="A0A401GWV5"/>
<dbReference type="GO" id="GO:0043139">
    <property type="term" value="F:5'-3' DNA helicase activity"/>
    <property type="evidence" value="ECO:0007669"/>
    <property type="project" value="UniProtKB-EC"/>
</dbReference>
<keyword evidence="8 15" id="KW-0067">ATP-binding</keyword>
<evidence type="ECO:0000256" key="16">
    <source>
        <dbReference type="SAM" id="MobiDB-lite"/>
    </source>
</evidence>
<evidence type="ECO:0000256" key="9">
    <source>
        <dbReference type="ARBA" id="ARBA00023125"/>
    </source>
</evidence>
<keyword evidence="11 15" id="KW-0233">DNA recombination</keyword>
<evidence type="ECO:0000256" key="2">
    <source>
        <dbReference type="ARBA" id="ARBA00004173"/>
    </source>
</evidence>
<dbReference type="CDD" id="cd18037">
    <property type="entry name" value="DEXSc_Pif1_like"/>
    <property type="match status" value="1"/>
</dbReference>
<evidence type="ECO:0000313" key="18">
    <source>
        <dbReference type="EMBL" id="GBE86663.1"/>
    </source>
</evidence>
<accession>A0A401GWV5</accession>
<evidence type="ECO:0000256" key="5">
    <source>
        <dbReference type="ARBA" id="ARBA00022763"/>
    </source>
</evidence>
<dbReference type="STRING" id="139825.A0A401GWV5"/>
<feature type="compositionally biased region" description="Low complexity" evidence="16">
    <location>
        <begin position="20"/>
        <end position="40"/>
    </location>
</feature>
<dbReference type="Pfam" id="PF05970">
    <property type="entry name" value="PIF1"/>
    <property type="match status" value="1"/>
</dbReference>
<evidence type="ECO:0000256" key="3">
    <source>
        <dbReference type="ARBA" id="ARBA00004604"/>
    </source>
</evidence>
<dbReference type="Proteomes" id="UP000287166">
    <property type="component" value="Unassembled WGS sequence"/>
</dbReference>
<evidence type="ECO:0000256" key="12">
    <source>
        <dbReference type="ARBA" id="ARBA00023204"/>
    </source>
</evidence>
<dbReference type="GO" id="GO:0005739">
    <property type="term" value="C:mitochondrion"/>
    <property type="evidence" value="ECO:0007669"/>
    <property type="project" value="UniProtKB-SubCell"/>
</dbReference>
<dbReference type="SMART" id="SM00382">
    <property type="entry name" value="AAA"/>
    <property type="match status" value="1"/>
</dbReference>
<keyword evidence="13" id="KW-0413">Isomerase</keyword>
<dbReference type="GO" id="GO:0006310">
    <property type="term" value="P:DNA recombination"/>
    <property type="evidence" value="ECO:0007669"/>
    <property type="project" value="UniProtKB-KW"/>
</dbReference>
<dbReference type="EC" id="5.6.2.3" evidence="15"/>
<dbReference type="Gene3D" id="3.40.50.300">
    <property type="entry name" value="P-loop containing nucleotide triphosphate hydrolases"/>
    <property type="match status" value="1"/>
</dbReference>
<dbReference type="GO" id="GO:0006281">
    <property type="term" value="P:DNA repair"/>
    <property type="evidence" value="ECO:0007669"/>
    <property type="project" value="UniProtKB-KW"/>
</dbReference>
<comment type="catalytic activity">
    <reaction evidence="15">
        <text>ATP + H2O = ADP + phosphate + H(+)</text>
        <dbReference type="Rhea" id="RHEA:13065"/>
        <dbReference type="ChEBI" id="CHEBI:15377"/>
        <dbReference type="ChEBI" id="CHEBI:15378"/>
        <dbReference type="ChEBI" id="CHEBI:30616"/>
        <dbReference type="ChEBI" id="CHEBI:43474"/>
        <dbReference type="ChEBI" id="CHEBI:456216"/>
        <dbReference type="EC" id="5.6.2.3"/>
    </reaction>
</comment>
<dbReference type="RefSeq" id="XP_027617576.1">
    <property type="nucleotide sequence ID" value="XM_027761775.1"/>
</dbReference>
<dbReference type="OrthoDB" id="432234at2759"/>
<evidence type="ECO:0000256" key="11">
    <source>
        <dbReference type="ARBA" id="ARBA00023172"/>
    </source>
</evidence>
<feature type="compositionally biased region" description="Low complexity" evidence="16">
    <location>
        <begin position="73"/>
        <end position="86"/>
    </location>
</feature>
<evidence type="ECO:0000256" key="10">
    <source>
        <dbReference type="ARBA" id="ARBA00023128"/>
    </source>
</evidence>
<dbReference type="InterPro" id="IPR027417">
    <property type="entry name" value="P-loop_NTPase"/>
</dbReference>
<proteinExistence type="inferred from homology"/>
<dbReference type="SUPFAM" id="SSF52540">
    <property type="entry name" value="P-loop containing nucleoside triphosphate hydrolases"/>
    <property type="match status" value="1"/>
</dbReference>
<keyword evidence="5 15" id="KW-0227">DNA damage</keyword>
<evidence type="ECO:0000256" key="7">
    <source>
        <dbReference type="ARBA" id="ARBA00022806"/>
    </source>
</evidence>
<keyword evidence="19" id="KW-1185">Reference proteome</keyword>
<evidence type="ECO:0000256" key="15">
    <source>
        <dbReference type="RuleBase" id="RU363044"/>
    </source>
</evidence>
<dbReference type="GO" id="GO:0003697">
    <property type="term" value="F:single-stranded DNA binding"/>
    <property type="evidence" value="ECO:0007669"/>
    <property type="project" value="UniProtKB-ARBA"/>
</dbReference>
<reference evidence="18 19" key="1">
    <citation type="journal article" date="2018" name="Sci. Rep.">
        <title>Genome sequence of the cauliflower mushroom Sparassis crispa (Hanabiratake) and its association with beneficial usage.</title>
        <authorList>
            <person name="Kiyama R."/>
            <person name="Furutani Y."/>
            <person name="Kawaguchi K."/>
            <person name="Nakanishi T."/>
        </authorList>
    </citation>
    <scope>NUCLEOTIDE SEQUENCE [LARGE SCALE GENOMIC DNA]</scope>
</reference>
<name>A0A401GWV5_9APHY</name>